<name>A0A4Q2DE43_9AGAR</name>
<gene>
    <name evidence="2" type="ORF">EST38_g8640</name>
</gene>
<dbReference type="AlphaFoldDB" id="A0A4Q2DE43"/>
<evidence type="ECO:0000313" key="3">
    <source>
        <dbReference type="Proteomes" id="UP000290288"/>
    </source>
</evidence>
<protein>
    <submittedName>
        <fullName evidence="2">Uncharacterized protein</fullName>
    </submittedName>
</protein>
<evidence type="ECO:0000313" key="2">
    <source>
        <dbReference type="EMBL" id="RXW17211.1"/>
    </source>
</evidence>
<dbReference type="EMBL" id="SDEE01000360">
    <property type="protein sequence ID" value="RXW17211.1"/>
    <property type="molecule type" value="Genomic_DNA"/>
</dbReference>
<feature type="region of interest" description="Disordered" evidence="1">
    <location>
        <begin position="262"/>
        <end position="297"/>
    </location>
</feature>
<evidence type="ECO:0000256" key="1">
    <source>
        <dbReference type="SAM" id="MobiDB-lite"/>
    </source>
</evidence>
<sequence>MFNAPYRSQGSSRIDWIVEMVDLCFTVGEMGPCSHLLKDILLQRGGANIAEMFKTVYVPLIPKLKSTLEKYGKRMSSEPTIASFLRNLISLYLVHILGSRSTLPKQLSHAVKCGPHCSDCTGFEAWVNDVNTVNEYRLKAAQGRRKHIESRIRNAMPSDCLATDTLTIGSPHTLVVSKKKEVWAKYTWSGRQTSAVVFLKAVASSGEAELKELMGERYTDVLKALQGVQTFTPVEGLVGVDVTGSDSSGTGAGAMGRATARRPTVGLNPTMPPLPPNIAGVKRKRSDSLPTDAIVLT</sequence>
<proteinExistence type="predicted"/>
<accession>A0A4Q2DE43</accession>
<dbReference type="Proteomes" id="UP000290288">
    <property type="component" value="Unassembled WGS sequence"/>
</dbReference>
<comment type="caution">
    <text evidence="2">The sequence shown here is derived from an EMBL/GenBank/DDBJ whole genome shotgun (WGS) entry which is preliminary data.</text>
</comment>
<reference evidence="2 3" key="1">
    <citation type="submission" date="2019-01" db="EMBL/GenBank/DDBJ databases">
        <title>Draft genome sequence of Psathyrella aberdarensis IHI B618.</title>
        <authorList>
            <person name="Buettner E."/>
            <person name="Kellner H."/>
        </authorList>
    </citation>
    <scope>NUCLEOTIDE SEQUENCE [LARGE SCALE GENOMIC DNA]</scope>
    <source>
        <strain evidence="2 3">IHI B618</strain>
    </source>
</reference>
<keyword evidence="3" id="KW-1185">Reference proteome</keyword>
<dbReference type="OrthoDB" id="2907011at2759"/>
<organism evidence="2 3">
    <name type="scientific">Candolleomyces aberdarensis</name>
    <dbReference type="NCBI Taxonomy" id="2316362"/>
    <lineage>
        <taxon>Eukaryota</taxon>
        <taxon>Fungi</taxon>
        <taxon>Dikarya</taxon>
        <taxon>Basidiomycota</taxon>
        <taxon>Agaricomycotina</taxon>
        <taxon>Agaricomycetes</taxon>
        <taxon>Agaricomycetidae</taxon>
        <taxon>Agaricales</taxon>
        <taxon>Agaricineae</taxon>
        <taxon>Psathyrellaceae</taxon>
        <taxon>Candolleomyces</taxon>
    </lineage>
</organism>